<keyword evidence="3" id="KW-1185">Reference proteome</keyword>
<dbReference type="PIRSF" id="PIRSF037394">
    <property type="entry name" value="ABC_thiamine-permease_YkoE_prd"/>
    <property type="match status" value="1"/>
</dbReference>
<keyword evidence="1" id="KW-1133">Transmembrane helix</keyword>
<dbReference type="Pfam" id="PF09819">
    <property type="entry name" value="ABC_cobalt"/>
    <property type="match status" value="1"/>
</dbReference>
<keyword evidence="1" id="KW-0472">Membrane</keyword>
<evidence type="ECO:0000313" key="3">
    <source>
        <dbReference type="Proteomes" id="UP000601223"/>
    </source>
</evidence>
<protein>
    <submittedName>
        <fullName evidence="2">ABC transporter permease</fullName>
    </submittedName>
</protein>
<feature type="transmembrane region" description="Helical" evidence="1">
    <location>
        <begin position="77"/>
        <end position="99"/>
    </location>
</feature>
<evidence type="ECO:0000256" key="1">
    <source>
        <dbReference type="SAM" id="Phobius"/>
    </source>
</evidence>
<organism evidence="2 3">
    <name type="scientific">Catellatospora bangladeshensis</name>
    <dbReference type="NCBI Taxonomy" id="310355"/>
    <lineage>
        <taxon>Bacteria</taxon>
        <taxon>Bacillati</taxon>
        <taxon>Actinomycetota</taxon>
        <taxon>Actinomycetes</taxon>
        <taxon>Micromonosporales</taxon>
        <taxon>Micromonosporaceae</taxon>
        <taxon>Catellatospora</taxon>
    </lineage>
</organism>
<dbReference type="Proteomes" id="UP000601223">
    <property type="component" value="Unassembled WGS sequence"/>
</dbReference>
<name>A0A8J3JRB2_9ACTN</name>
<keyword evidence="1" id="KW-0812">Transmembrane</keyword>
<feature type="transmembrane region" description="Helical" evidence="1">
    <location>
        <begin position="12"/>
        <end position="32"/>
    </location>
</feature>
<feature type="transmembrane region" description="Helical" evidence="1">
    <location>
        <begin position="44"/>
        <end position="65"/>
    </location>
</feature>
<dbReference type="EMBL" id="BONF01000048">
    <property type="protein sequence ID" value="GIF85507.1"/>
    <property type="molecule type" value="Genomic_DNA"/>
</dbReference>
<proteinExistence type="predicted"/>
<accession>A0A8J3JRB2</accession>
<dbReference type="AlphaFoldDB" id="A0A8J3JRB2"/>
<sequence length="194" mass="20421">MNDHRWRTVDIVVASILAVTFGVIFWAWGLLWNGPAGAIFGATFPPAAAAIYGVWLLPAVLAPLIIRKAGAGIYTELVAAIVSALLGTSWGISVLWYGLAEGAAGELGFALGGYKRWGLGQSLIASVLAGLTAAGLDLYYYYGDWQTDWKLAYVGIVVASTVLFAGIGGHYLTKALAGTGVLDRFPSGRARDLV</sequence>
<dbReference type="RefSeq" id="WP_203755510.1">
    <property type="nucleotide sequence ID" value="NZ_BONF01000048.1"/>
</dbReference>
<feature type="transmembrane region" description="Helical" evidence="1">
    <location>
        <begin position="151"/>
        <end position="172"/>
    </location>
</feature>
<comment type="caution">
    <text evidence="2">The sequence shown here is derived from an EMBL/GenBank/DDBJ whole genome shotgun (WGS) entry which is preliminary data.</text>
</comment>
<gene>
    <name evidence="2" type="ORF">Cba03nite_68560</name>
</gene>
<reference evidence="2 3" key="1">
    <citation type="submission" date="2021-01" db="EMBL/GenBank/DDBJ databases">
        <title>Whole genome shotgun sequence of Catellatospora bangladeshensis NBRC 107357.</title>
        <authorList>
            <person name="Komaki H."/>
            <person name="Tamura T."/>
        </authorList>
    </citation>
    <scope>NUCLEOTIDE SEQUENCE [LARGE SCALE GENOMIC DNA]</scope>
    <source>
        <strain evidence="2 3">NBRC 107357</strain>
    </source>
</reference>
<evidence type="ECO:0000313" key="2">
    <source>
        <dbReference type="EMBL" id="GIF85507.1"/>
    </source>
</evidence>
<feature type="transmembrane region" description="Helical" evidence="1">
    <location>
        <begin position="119"/>
        <end position="139"/>
    </location>
</feature>
<dbReference type="InterPro" id="IPR017195">
    <property type="entry name" value="ABC_thiamin-permease_prd"/>
</dbReference>